<dbReference type="Proteomes" id="UP000761264">
    <property type="component" value="Unassembled WGS sequence"/>
</dbReference>
<dbReference type="Pfam" id="PF01593">
    <property type="entry name" value="Amino_oxidase"/>
    <property type="match status" value="1"/>
</dbReference>
<dbReference type="PANTHER" id="PTHR42923">
    <property type="entry name" value="PROTOPORPHYRINOGEN OXIDASE"/>
    <property type="match status" value="1"/>
</dbReference>
<reference evidence="2" key="1">
    <citation type="submission" date="2020-03" db="EMBL/GenBank/DDBJ databases">
        <title>Genome of Pelagibius litoralis DSM 21314T.</title>
        <authorList>
            <person name="Wang G."/>
        </authorList>
    </citation>
    <scope>NUCLEOTIDE SEQUENCE</scope>
    <source>
        <strain evidence="2">DSM 21314</strain>
    </source>
</reference>
<organism evidence="2 3">
    <name type="scientific">Pelagibius litoralis</name>
    <dbReference type="NCBI Taxonomy" id="374515"/>
    <lineage>
        <taxon>Bacteria</taxon>
        <taxon>Pseudomonadati</taxon>
        <taxon>Pseudomonadota</taxon>
        <taxon>Alphaproteobacteria</taxon>
        <taxon>Rhodospirillales</taxon>
        <taxon>Rhodovibrionaceae</taxon>
        <taxon>Pelagibius</taxon>
    </lineage>
</organism>
<accession>A0A967K9F6</accession>
<proteinExistence type="predicted"/>
<dbReference type="RefSeq" id="WP_167225821.1">
    <property type="nucleotide sequence ID" value="NZ_JAAQPH010000010.1"/>
</dbReference>
<dbReference type="AlphaFoldDB" id="A0A967K9F6"/>
<comment type="caution">
    <text evidence="2">The sequence shown here is derived from an EMBL/GenBank/DDBJ whole genome shotgun (WGS) entry which is preliminary data.</text>
</comment>
<evidence type="ECO:0000313" key="2">
    <source>
        <dbReference type="EMBL" id="NIA69837.1"/>
    </source>
</evidence>
<dbReference type="Gene3D" id="3.50.50.60">
    <property type="entry name" value="FAD/NAD(P)-binding domain"/>
    <property type="match status" value="2"/>
</dbReference>
<gene>
    <name evidence="2" type="ORF">HBA54_14630</name>
</gene>
<sequence length="431" mass="46412">MTADRGTPHVHIIGAGLAGLSAAVRLAERGHSIALYEAAAQAGGRCRSFHDAKLDRLIDNGNHLMMTANTAILAYLDLIGARGGLTHPQAAVFPFLDLANGRSWNLRPNRGPIPWWVLDPKRRIPGTGVLSYLKGLRLAFAGSEDRVTDCLDTQDPLWRCFWEPLVIAALNTPANEASARLLRHVLAETFAKGEGACRPLVARHGLGPALVDPALAFLQDRGVAIRFNQRLRRLDTTGRRITALDFPNQAVELQEQDWVILALPPQAAQALLPNLAAPLDHHAIVNAHIRLPKAPDWPFAGAEGPVPEVPFLGLIGGTADWLFLRDDVVSLTVSAASRLAERPNDEIAAALWSDTARALGLDAGDQPPIRVINEKRATFAQTPAALRLRPAPRSAWDNLLLAGDWTDTGLPATIESAVRSGEAAAKALTLP</sequence>
<dbReference type="InterPro" id="IPR002937">
    <property type="entry name" value="Amino_oxidase"/>
</dbReference>
<evidence type="ECO:0000259" key="1">
    <source>
        <dbReference type="Pfam" id="PF01593"/>
    </source>
</evidence>
<dbReference type="EMBL" id="JAAQPH010000010">
    <property type="protein sequence ID" value="NIA69837.1"/>
    <property type="molecule type" value="Genomic_DNA"/>
</dbReference>
<name>A0A967K9F6_9PROT</name>
<dbReference type="PANTHER" id="PTHR42923:SF47">
    <property type="entry name" value="BLR3003 PROTEIN"/>
    <property type="match status" value="1"/>
</dbReference>
<evidence type="ECO:0000313" key="3">
    <source>
        <dbReference type="Proteomes" id="UP000761264"/>
    </source>
</evidence>
<dbReference type="InterPro" id="IPR050464">
    <property type="entry name" value="Zeta_carotene_desat/Oxidored"/>
</dbReference>
<keyword evidence="3" id="KW-1185">Reference proteome</keyword>
<protein>
    <submittedName>
        <fullName evidence="2">NAD(P)-binding protein</fullName>
    </submittedName>
</protein>
<feature type="domain" description="Amine oxidase" evidence="1">
    <location>
        <begin position="17"/>
        <end position="428"/>
    </location>
</feature>
<dbReference type="NCBIfam" id="TIGR03467">
    <property type="entry name" value="HpnE"/>
    <property type="match status" value="1"/>
</dbReference>
<dbReference type="GO" id="GO:0016491">
    <property type="term" value="F:oxidoreductase activity"/>
    <property type="evidence" value="ECO:0007669"/>
    <property type="project" value="InterPro"/>
</dbReference>
<dbReference type="InterPro" id="IPR017830">
    <property type="entry name" value="SQase_HpnE"/>
</dbReference>
<dbReference type="InterPro" id="IPR036188">
    <property type="entry name" value="FAD/NAD-bd_sf"/>
</dbReference>
<dbReference type="SUPFAM" id="SSF51905">
    <property type="entry name" value="FAD/NAD(P)-binding domain"/>
    <property type="match status" value="1"/>
</dbReference>